<comment type="caution">
    <text evidence="4">The sequence shown here is derived from an EMBL/GenBank/DDBJ whole genome shotgun (WGS) entry which is preliminary data.</text>
</comment>
<feature type="region of interest" description="Disordered" evidence="1">
    <location>
        <begin position="1"/>
        <end position="77"/>
    </location>
</feature>
<dbReference type="InterPro" id="IPR051162">
    <property type="entry name" value="T4SS_component"/>
</dbReference>
<evidence type="ECO:0000259" key="3">
    <source>
        <dbReference type="Pfam" id="PF26449"/>
    </source>
</evidence>
<dbReference type="Pfam" id="PF12696">
    <property type="entry name" value="TraG-D_C"/>
    <property type="match status" value="1"/>
</dbReference>
<proteinExistence type="predicted"/>
<feature type="compositionally biased region" description="Pro residues" evidence="1">
    <location>
        <begin position="18"/>
        <end position="32"/>
    </location>
</feature>
<reference evidence="4 5" key="1">
    <citation type="submission" date="2018-06" db="EMBL/GenBank/DDBJ databases">
        <title>Sphaerisporangium craniellae sp. nov., isolated from a marine sponge in the South China Sea.</title>
        <authorList>
            <person name="Li L."/>
        </authorList>
    </citation>
    <scope>NUCLEOTIDE SEQUENCE [LARGE SCALE GENOMIC DNA]</scope>
    <source>
        <strain evidence="4 5">LHW63015</strain>
    </source>
</reference>
<dbReference type="Gene3D" id="3.40.50.300">
    <property type="entry name" value="P-loop containing nucleotide triphosphate hydrolases"/>
    <property type="match status" value="2"/>
</dbReference>
<name>A0A366LVY3_9ACTN</name>
<accession>A0A366LVY3</accession>
<evidence type="ECO:0000259" key="2">
    <source>
        <dbReference type="Pfam" id="PF12696"/>
    </source>
</evidence>
<dbReference type="PANTHER" id="PTHR30121:SF11">
    <property type="entry name" value="AAA+ ATPASE DOMAIN-CONTAINING PROTEIN"/>
    <property type="match status" value="1"/>
</dbReference>
<evidence type="ECO:0000313" key="5">
    <source>
        <dbReference type="Proteomes" id="UP000253303"/>
    </source>
</evidence>
<feature type="compositionally biased region" description="Low complexity" evidence="1">
    <location>
        <begin position="33"/>
        <end position="48"/>
    </location>
</feature>
<sequence length="825" mass="88842">MAARWPGTAYTTASASCPRPPPPRPSASPRPSWPAARTTPAASRSTAPDGSSPPSPRRAVGPRPTSSAPGPSPPPWTAPDMSHLLAFTVAAAVPLTHAAVKRLRHRRLTRDARCVEILAPPAADMPAAETLWANFIGLLHPAWKRVLLGQPHLAFEYLFGINGVRIRIWVPGVIPQHLVERAIEAAWPSCRTRPADATPPVPLTGRAIGGSFLPARGERLPIRHGHGIDPLRALLGAAAGMPQRQHAAIQILARPATGRRLSGLPLLVRPVRAVLDLITPGHGYHPTPDRVARLEESAEARAIRDKAQRPRYEVAIRYAVQADDPRSARGALTGRAHAIASAFALYNGHNRLQRHRLPAPARRLADRRLGRGFLLSVPELAALAHLPLDPAVPGLTRAGANSVPPTPAIPRTGKILGVSDAGHERPVALRVADSCHHVHVLGPNGTGKSTLLAQMILSDIQAGRGTVIIEAKGDLIRDLLGLIPPEHAAKVVLIDPDDRHPRPSLNALGGPSTDADMTVDNLVGIFHTIYSDYWGPRTDDILRGCALTLARTGGTLADIPDLLTDPARRQRATATLGDPILRGFWNWYDSLSEQSQANVTAPIMNKLRAFLLRPFVRDILGSATSTFDLADVLDGGILLVRLPKGVLGDDTARLLGSVILAQVWQAAARRAKLGRPRGHAALYCDEAHNFLTLPHALSDMLAEARAYRVSLVLAHQHLAQLPRHLRQAISSDARNKIYFSLSPEDAREAERHFTPHLSAHDLANLDAFQAAARLVVRSAEAPPFTLRTRPLPEPAPNVAAQVRTAAAHAHGRQTAIPVPNDPRTH</sequence>
<dbReference type="SUPFAM" id="SSF52540">
    <property type="entry name" value="P-loop containing nucleoside triphosphate hydrolases"/>
    <property type="match status" value="1"/>
</dbReference>
<dbReference type="Pfam" id="PF26449">
    <property type="entry name" value="DUF8128"/>
    <property type="match status" value="1"/>
</dbReference>
<dbReference type="EMBL" id="QMEY01000009">
    <property type="protein sequence ID" value="RBQ18108.1"/>
    <property type="molecule type" value="Genomic_DNA"/>
</dbReference>
<organism evidence="4 5">
    <name type="scientific">Spongiactinospora rosea</name>
    <dbReference type="NCBI Taxonomy" id="2248750"/>
    <lineage>
        <taxon>Bacteria</taxon>
        <taxon>Bacillati</taxon>
        <taxon>Actinomycetota</taxon>
        <taxon>Actinomycetes</taxon>
        <taxon>Streptosporangiales</taxon>
        <taxon>Streptosporangiaceae</taxon>
        <taxon>Spongiactinospora</taxon>
    </lineage>
</organism>
<protein>
    <submittedName>
        <fullName evidence="4">Type VI secretion protein</fullName>
    </submittedName>
</protein>
<feature type="domain" description="DUF8128" evidence="3">
    <location>
        <begin position="115"/>
        <end position="388"/>
    </location>
</feature>
<evidence type="ECO:0000313" key="4">
    <source>
        <dbReference type="EMBL" id="RBQ18108.1"/>
    </source>
</evidence>
<gene>
    <name evidence="4" type="ORF">DP939_22390</name>
</gene>
<dbReference type="CDD" id="cd01127">
    <property type="entry name" value="TrwB_TraG_TraD_VirD4"/>
    <property type="match status" value="1"/>
</dbReference>
<dbReference type="PANTHER" id="PTHR30121">
    <property type="entry name" value="UNCHARACTERIZED PROTEIN YJGR-RELATED"/>
    <property type="match status" value="1"/>
</dbReference>
<keyword evidence="5" id="KW-1185">Reference proteome</keyword>
<dbReference type="InterPro" id="IPR032689">
    <property type="entry name" value="TraG-D_C"/>
</dbReference>
<dbReference type="InterPro" id="IPR058441">
    <property type="entry name" value="DUF8128"/>
</dbReference>
<dbReference type="InterPro" id="IPR027417">
    <property type="entry name" value="P-loop_NTPase"/>
</dbReference>
<dbReference type="Proteomes" id="UP000253303">
    <property type="component" value="Unassembled WGS sequence"/>
</dbReference>
<feature type="domain" description="TraD/TraG TraM recognition site" evidence="2">
    <location>
        <begin position="681"/>
        <end position="742"/>
    </location>
</feature>
<dbReference type="PROSITE" id="PS51257">
    <property type="entry name" value="PROKAR_LIPOPROTEIN"/>
    <property type="match status" value="1"/>
</dbReference>
<evidence type="ECO:0000256" key="1">
    <source>
        <dbReference type="SAM" id="MobiDB-lite"/>
    </source>
</evidence>
<dbReference type="AlphaFoldDB" id="A0A366LVY3"/>